<evidence type="ECO:0000313" key="10">
    <source>
        <dbReference type="EMBL" id="MBB6628690.1"/>
    </source>
</evidence>
<evidence type="ECO:0000259" key="8">
    <source>
        <dbReference type="Pfam" id="PF05922"/>
    </source>
</evidence>
<feature type="domain" description="Subtilisin-like protease fibronectin type-III" evidence="9">
    <location>
        <begin position="645"/>
        <end position="735"/>
    </location>
</feature>
<feature type="active site" description="Charge relay system" evidence="4 5">
    <location>
        <position position="176"/>
    </location>
</feature>
<evidence type="ECO:0000259" key="9">
    <source>
        <dbReference type="Pfam" id="PF17766"/>
    </source>
</evidence>
<dbReference type="Pfam" id="PF05922">
    <property type="entry name" value="Inhibitor_I9"/>
    <property type="match status" value="1"/>
</dbReference>
<accession>A0A7X0RIE8</accession>
<keyword evidence="11" id="KW-1185">Reference proteome</keyword>
<dbReference type="InterPro" id="IPR015500">
    <property type="entry name" value="Peptidase_S8_subtilisin-rel"/>
</dbReference>
<dbReference type="PRINTS" id="PR00723">
    <property type="entry name" value="SUBTILISIN"/>
</dbReference>
<dbReference type="InterPro" id="IPR036852">
    <property type="entry name" value="Peptidase_S8/S53_dom_sf"/>
</dbReference>
<feature type="active site" description="Charge relay system" evidence="4 5">
    <location>
        <position position="566"/>
    </location>
</feature>
<dbReference type="PANTHER" id="PTHR10795">
    <property type="entry name" value="PROPROTEIN CONVERTASE SUBTILISIN/KEXIN"/>
    <property type="match status" value="1"/>
</dbReference>
<dbReference type="GO" id="GO:0006508">
    <property type="term" value="P:proteolysis"/>
    <property type="evidence" value="ECO:0007669"/>
    <property type="project" value="UniProtKB-KW"/>
</dbReference>
<dbReference type="Gene3D" id="3.50.30.30">
    <property type="match status" value="1"/>
</dbReference>
<dbReference type="Gene3D" id="3.40.50.200">
    <property type="entry name" value="Peptidase S8/S53 domain"/>
    <property type="match status" value="1"/>
</dbReference>
<dbReference type="InterPro" id="IPR010259">
    <property type="entry name" value="S8pro/Inhibitor_I9"/>
</dbReference>
<keyword evidence="2 5" id="KW-0378">Hydrolase</keyword>
<proteinExistence type="inferred from homology"/>
<feature type="domain" description="PA" evidence="7">
    <location>
        <begin position="422"/>
        <end position="495"/>
    </location>
</feature>
<comment type="caution">
    <text evidence="10">The sequence shown here is derived from an EMBL/GenBank/DDBJ whole genome shotgun (WGS) entry which is preliminary data.</text>
</comment>
<dbReference type="Proteomes" id="UP000523955">
    <property type="component" value="Unassembled WGS sequence"/>
</dbReference>
<dbReference type="RefSeq" id="WP_185253720.1">
    <property type="nucleotide sequence ID" value="NZ_JACKXE010000001.1"/>
</dbReference>
<name>A0A7X0RIE8_9ACTN</name>
<dbReference type="InterPro" id="IPR003137">
    <property type="entry name" value="PA_domain"/>
</dbReference>
<feature type="domain" description="Inhibitor I9" evidence="8">
    <location>
        <begin position="108"/>
        <end position="148"/>
    </location>
</feature>
<dbReference type="AlphaFoldDB" id="A0A7X0RIE8"/>
<dbReference type="Gene3D" id="2.60.40.2310">
    <property type="match status" value="1"/>
</dbReference>
<evidence type="ECO:0000256" key="3">
    <source>
        <dbReference type="ARBA" id="ARBA00022825"/>
    </source>
</evidence>
<feature type="domain" description="Peptidase S8/S53" evidence="6">
    <location>
        <begin position="167"/>
        <end position="601"/>
    </location>
</feature>
<comment type="similarity">
    <text evidence="5">Belongs to the peptidase S8 family.</text>
</comment>
<dbReference type="InterPro" id="IPR000209">
    <property type="entry name" value="Peptidase_S8/S53_dom"/>
</dbReference>
<feature type="active site" description="Charge relay system" evidence="4 5">
    <location>
        <position position="247"/>
    </location>
</feature>
<evidence type="ECO:0000256" key="5">
    <source>
        <dbReference type="PROSITE-ProRule" id="PRU01240"/>
    </source>
</evidence>
<dbReference type="InterPro" id="IPR045051">
    <property type="entry name" value="SBT"/>
</dbReference>
<dbReference type="PROSITE" id="PS51892">
    <property type="entry name" value="SUBTILASE"/>
    <property type="match status" value="1"/>
</dbReference>
<evidence type="ECO:0000256" key="4">
    <source>
        <dbReference type="PIRSR" id="PIRSR615500-1"/>
    </source>
</evidence>
<dbReference type="Pfam" id="PF02225">
    <property type="entry name" value="PA"/>
    <property type="match status" value="1"/>
</dbReference>
<reference evidence="10 11" key="1">
    <citation type="submission" date="2020-08" db="EMBL/GenBank/DDBJ databases">
        <authorList>
            <person name="Seo M.-J."/>
        </authorList>
    </citation>
    <scope>NUCLEOTIDE SEQUENCE [LARGE SCALE GENOMIC DNA]</scope>
    <source>
        <strain evidence="10 11">KIGAM211</strain>
    </source>
</reference>
<evidence type="ECO:0000313" key="11">
    <source>
        <dbReference type="Proteomes" id="UP000523955"/>
    </source>
</evidence>
<keyword evidence="1 5" id="KW-0645">Protease</keyword>
<gene>
    <name evidence="10" type="ORF">H5V45_15295</name>
</gene>
<evidence type="ECO:0000259" key="7">
    <source>
        <dbReference type="Pfam" id="PF02225"/>
    </source>
</evidence>
<dbReference type="Pfam" id="PF00082">
    <property type="entry name" value="Peptidase_S8"/>
    <property type="match status" value="1"/>
</dbReference>
<organism evidence="10 11">
    <name type="scientific">Nocardioides luti</name>
    <dbReference type="NCBI Taxonomy" id="2761101"/>
    <lineage>
        <taxon>Bacteria</taxon>
        <taxon>Bacillati</taxon>
        <taxon>Actinomycetota</taxon>
        <taxon>Actinomycetes</taxon>
        <taxon>Propionibacteriales</taxon>
        <taxon>Nocardioidaceae</taxon>
        <taxon>Nocardioides</taxon>
    </lineage>
</organism>
<sequence>MTRQAAADRAPGSVVRRSLVGATLAAALATTALVPLAGSASASHGVAASGRPGATSAASAVDTDALYLVTLTGPGVAGYRGMLPAPVQRLALRRQQDAVLAKVGSPVPVYRWTTALNGFAVRLDRTQAADLAALPQVELVEENAVRHLTGAPATAAPQAPTAPGRGGASVVIGVVDSGISPESPLFASVSGLGRAPRGFSGQCAGGEDWPDTTCNDKVLAARWYVDGFGSDRVRTTASLSARDDDGHGTQMASIAAGNPGVSVRVNEQRLGSYAGAAPQARLAVYKACWTAPDPADDGCATADLVTAIDQATTDGVDVLNLSVDGPATFDTVERALLGAAEDDVVVVAAAGNDPRHSFAAHPGPWVTTVGGTTGAVRRGQVRVAGGGPTLPGAMASTRGTGADPVRVVLGSAVAAPDATREQARTCQPGSLDASRVAGTIVLCDRGVIGRVDKSAAVEQADGVGMVLANVGAGALAADFHSVPTVHVNRTDARALRSWLAGHPGARATLHPLGVARIPTRVARDTAAGDPTGPVLKPDVAAPAVGVLGAVPPAVRSTRWDFVSGTSAATAHTAGLAAVLRGEHRRWSASVVRSALATSAVPVAGGSALTAGAGRVRASAAATPGLAFEVDPLDYRRWLEGDRTTLNTPSVLLAGAESSTRRTVTNVGRRAMYFSSSARGFTRHRVTVTPAAVRLAPGESATFTIRVTRPAGPLPLDDGTVRWLGANGTLVSIPVLISR</sequence>
<dbReference type="GO" id="GO:0004252">
    <property type="term" value="F:serine-type endopeptidase activity"/>
    <property type="evidence" value="ECO:0007669"/>
    <property type="project" value="UniProtKB-UniRule"/>
</dbReference>
<evidence type="ECO:0000256" key="1">
    <source>
        <dbReference type="ARBA" id="ARBA00022670"/>
    </source>
</evidence>
<dbReference type="InterPro" id="IPR041469">
    <property type="entry name" value="Subtilisin-like_FN3"/>
</dbReference>
<dbReference type="PROSITE" id="PS51318">
    <property type="entry name" value="TAT"/>
    <property type="match status" value="1"/>
</dbReference>
<evidence type="ECO:0000256" key="2">
    <source>
        <dbReference type="ARBA" id="ARBA00022801"/>
    </source>
</evidence>
<dbReference type="Pfam" id="PF17766">
    <property type="entry name" value="fn3_6"/>
    <property type="match status" value="1"/>
</dbReference>
<dbReference type="SUPFAM" id="SSF52743">
    <property type="entry name" value="Subtilisin-like"/>
    <property type="match status" value="1"/>
</dbReference>
<dbReference type="InterPro" id="IPR006311">
    <property type="entry name" value="TAT_signal"/>
</dbReference>
<keyword evidence="3 5" id="KW-0720">Serine protease</keyword>
<dbReference type="CDD" id="cd02120">
    <property type="entry name" value="PA_subtilisin_like"/>
    <property type="match status" value="1"/>
</dbReference>
<dbReference type="EMBL" id="JACKXE010000001">
    <property type="protein sequence ID" value="MBB6628690.1"/>
    <property type="molecule type" value="Genomic_DNA"/>
</dbReference>
<evidence type="ECO:0000259" key="6">
    <source>
        <dbReference type="Pfam" id="PF00082"/>
    </source>
</evidence>
<protein>
    <submittedName>
        <fullName evidence="10">S8 family serine peptidase</fullName>
    </submittedName>
</protein>